<reference evidence="1" key="1">
    <citation type="submission" date="2023-12" db="EMBL/GenBank/DDBJ databases">
        <title>Genome assembly of Anisodus tanguticus.</title>
        <authorList>
            <person name="Wang Y.-J."/>
        </authorList>
    </citation>
    <scope>NUCLEOTIDE SEQUENCE</scope>
    <source>
        <strain evidence="1">KB-2021</strain>
        <tissue evidence="1">Leaf</tissue>
    </source>
</reference>
<proteinExistence type="predicted"/>
<sequence length="57" mass="6332">MFHGPGPKACKGFPGSDIHMFEVTGVEDSSSPSIFRPPPHKFINVILFIIKIEIMFS</sequence>
<comment type="caution">
    <text evidence="1">The sequence shown here is derived from an EMBL/GenBank/DDBJ whole genome shotgun (WGS) entry which is preliminary data.</text>
</comment>
<dbReference type="AlphaFoldDB" id="A0AAE1UUG5"/>
<dbReference type="EMBL" id="JAVYJV010000020">
    <property type="protein sequence ID" value="KAK4343672.1"/>
    <property type="molecule type" value="Genomic_DNA"/>
</dbReference>
<accession>A0AAE1UUG5</accession>
<keyword evidence="2" id="KW-1185">Reference proteome</keyword>
<organism evidence="1 2">
    <name type="scientific">Anisodus tanguticus</name>
    <dbReference type="NCBI Taxonomy" id="243964"/>
    <lineage>
        <taxon>Eukaryota</taxon>
        <taxon>Viridiplantae</taxon>
        <taxon>Streptophyta</taxon>
        <taxon>Embryophyta</taxon>
        <taxon>Tracheophyta</taxon>
        <taxon>Spermatophyta</taxon>
        <taxon>Magnoliopsida</taxon>
        <taxon>eudicotyledons</taxon>
        <taxon>Gunneridae</taxon>
        <taxon>Pentapetalae</taxon>
        <taxon>asterids</taxon>
        <taxon>lamiids</taxon>
        <taxon>Solanales</taxon>
        <taxon>Solanaceae</taxon>
        <taxon>Solanoideae</taxon>
        <taxon>Hyoscyameae</taxon>
        <taxon>Anisodus</taxon>
    </lineage>
</organism>
<dbReference type="Proteomes" id="UP001291623">
    <property type="component" value="Unassembled WGS sequence"/>
</dbReference>
<name>A0AAE1UUG5_9SOLA</name>
<evidence type="ECO:0000313" key="1">
    <source>
        <dbReference type="EMBL" id="KAK4343672.1"/>
    </source>
</evidence>
<protein>
    <submittedName>
        <fullName evidence="1">Uncharacterized protein</fullName>
    </submittedName>
</protein>
<evidence type="ECO:0000313" key="2">
    <source>
        <dbReference type="Proteomes" id="UP001291623"/>
    </source>
</evidence>
<gene>
    <name evidence="1" type="ORF">RND71_036766</name>
</gene>